<feature type="non-terminal residue" evidence="1">
    <location>
        <position position="126"/>
    </location>
</feature>
<keyword evidence="2" id="KW-1185">Reference proteome</keyword>
<name>A0ACA9N700_9GLOM</name>
<dbReference type="Proteomes" id="UP000789366">
    <property type="component" value="Unassembled WGS sequence"/>
</dbReference>
<evidence type="ECO:0000313" key="1">
    <source>
        <dbReference type="EMBL" id="CAG8632914.1"/>
    </source>
</evidence>
<gene>
    <name evidence="1" type="ORF">SPELUC_LOCUS8287</name>
</gene>
<comment type="caution">
    <text evidence="1">The sequence shown here is derived from an EMBL/GenBank/DDBJ whole genome shotgun (WGS) entry which is preliminary data.</text>
</comment>
<reference evidence="1" key="1">
    <citation type="submission" date="2021-06" db="EMBL/GenBank/DDBJ databases">
        <authorList>
            <person name="Kallberg Y."/>
            <person name="Tangrot J."/>
            <person name="Rosling A."/>
        </authorList>
    </citation>
    <scope>NUCLEOTIDE SEQUENCE</scope>
    <source>
        <strain evidence="1">28 12/20/2015</strain>
    </source>
</reference>
<protein>
    <submittedName>
        <fullName evidence="1">2462_t:CDS:1</fullName>
    </submittedName>
</protein>
<proteinExistence type="predicted"/>
<evidence type="ECO:0000313" key="2">
    <source>
        <dbReference type="Proteomes" id="UP000789366"/>
    </source>
</evidence>
<accession>A0ACA9N700</accession>
<feature type="non-terminal residue" evidence="1">
    <location>
        <position position="1"/>
    </location>
</feature>
<sequence length="126" mass="14076">LTNPLYIRHWVVLGVYLLIPYILDVGFILDLFLAPTNSTLDVGFVLVSLPNNRGLPSSPKNLVSSNNNIGDFIRVSISRINQFSIDHSALPCKILVKTKENQYWLGSEFGIINVSYSANKLEALRT</sequence>
<dbReference type="EMBL" id="CAJVPW010012168">
    <property type="protein sequence ID" value="CAG8632914.1"/>
    <property type="molecule type" value="Genomic_DNA"/>
</dbReference>
<organism evidence="1 2">
    <name type="scientific">Cetraspora pellucida</name>
    <dbReference type="NCBI Taxonomy" id="1433469"/>
    <lineage>
        <taxon>Eukaryota</taxon>
        <taxon>Fungi</taxon>
        <taxon>Fungi incertae sedis</taxon>
        <taxon>Mucoromycota</taxon>
        <taxon>Glomeromycotina</taxon>
        <taxon>Glomeromycetes</taxon>
        <taxon>Diversisporales</taxon>
        <taxon>Gigasporaceae</taxon>
        <taxon>Cetraspora</taxon>
    </lineage>
</organism>